<sequence>MAFSSSPMFNLILLCSFLGLAAASSSVFLSDGIFESQGSTGRALLQAKKSCAVDFENQNYTIITSQCKGPQYPAQHCCSSFKQFACPFSEQINDLTTDCASTMFSYINLYGKYPPGLFANECKEGKDGLDCSSVPPAATASQKDSISESSGQKLMTTATSVSAGAFVVLLFQLLL</sequence>
<dbReference type="PANTHER" id="PTHR31533:SF35">
    <property type="entry name" value="GPI-ANCHORED PROTEIN LLG2-RELATED"/>
    <property type="match status" value="1"/>
</dbReference>
<dbReference type="OrthoDB" id="585255at2759"/>
<dbReference type="PANTHER" id="PTHR31533">
    <property type="entry name" value="GPI-ANCHORED PROTEIN LLG1-RELATED-RELATED"/>
    <property type="match status" value="1"/>
</dbReference>
<dbReference type="EMBL" id="PGOL01001776">
    <property type="protein sequence ID" value="PKI54637.1"/>
    <property type="molecule type" value="Genomic_DNA"/>
</dbReference>
<dbReference type="AlphaFoldDB" id="A0A2I0JEH4"/>
<comment type="caution">
    <text evidence="2">The sequence shown here is derived from an EMBL/GenBank/DDBJ whole genome shotgun (WGS) entry which is preliminary data.</text>
</comment>
<dbReference type="InterPro" id="IPR058888">
    <property type="entry name" value="LLG1-like"/>
</dbReference>
<dbReference type="STRING" id="22663.A0A2I0JEH4"/>
<evidence type="ECO:0000313" key="3">
    <source>
        <dbReference type="Proteomes" id="UP000233551"/>
    </source>
</evidence>
<dbReference type="Pfam" id="PF26578">
    <property type="entry name" value="LLG1"/>
    <property type="match status" value="1"/>
</dbReference>
<reference evidence="2 3" key="1">
    <citation type="submission" date="2017-11" db="EMBL/GenBank/DDBJ databases">
        <title>De-novo sequencing of pomegranate (Punica granatum L.) genome.</title>
        <authorList>
            <person name="Akparov Z."/>
            <person name="Amiraslanov A."/>
            <person name="Hajiyeva S."/>
            <person name="Abbasov M."/>
            <person name="Kaur K."/>
            <person name="Hamwieh A."/>
            <person name="Solovyev V."/>
            <person name="Salamov A."/>
            <person name="Braich B."/>
            <person name="Kosarev P."/>
            <person name="Mahmoud A."/>
            <person name="Hajiyev E."/>
            <person name="Babayeva S."/>
            <person name="Izzatullayeva V."/>
            <person name="Mammadov A."/>
            <person name="Mammadov A."/>
            <person name="Sharifova S."/>
            <person name="Ojaghi J."/>
            <person name="Eynullazada K."/>
            <person name="Bayramov B."/>
            <person name="Abdulazimova A."/>
            <person name="Shahmuradov I."/>
        </authorList>
    </citation>
    <scope>NUCLEOTIDE SEQUENCE [LARGE SCALE GENOMIC DNA]</scope>
    <source>
        <strain evidence="3">cv. AG2017</strain>
        <tissue evidence="2">Leaf</tissue>
    </source>
</reference>
<name>A0A2I0JEH4_PUNGR</name>
<accession>A0A2I0JEH4</accession>
<organism evidence="2 3">
    <name type="scientific">Punica granatum</name>
    <name type="common">Pomegranate</name>
    <dbReference type="NCBI Taxonomy" id="22663"/>
    <lineage>
        <taxon>Eukaryota</taxon>
        <taxon>Viridiplantae</taxon>
        <taxon>Streptophyta</taxon>
        <taxon>Embryophyta</taxon>
        <taxon>Tracheophyta</taxon>
        <taxon>Spermatophyta</taxon>
        <taxon>Magnoliopsida</taxon>
        <taxon>eudicotyledons</taxon>
        <taxon>Gunneridae</taxon>
        <taxon>Pentapetalae</taxon>
        <taxon>rosids</taxon>
        <taxon>malvids</taxon>
        <taxon>Myrtales</taxon>
        <taxon>Lythraceae</taxon>
        <taxon>Punica</taxon>
    </lineage>
</organism>
<proteinExistence type="predicted"/>
<feature type="domain" description="GPI-anchored protein LLG1-like" evidence="1">
    <location>
        <begin position="53"/>
        <end position="130"/>
    </location>
</feature>
<dbReference type="InterPro" id="IPR039307">
    <property type="entry name" value="LORELEI-like"/>
</dbReference>
<dbReference type="GeneID" id="116202364"/>
<dbReference type="Proteomes" id="UP000233551">
    <property type="component" value="Unassembled WGS sequence"/>
</dbReference>
<evidence type="ECO:0000313" key="2">
    <source>
        <dbReference type="EMBL" id="PKI54637.1"/>
    </source>
</evidence>
<protein>
    <recommendedName>
        <fullName evidence="1">GPI-anchored protein LLG1-like domain-containing protein</fullName>
    </recommendedName>
</protein>
<keyword evidence="3" id="KW-1185">Reference proteome</keyword>
<evidence type="ECO:0000259" key="1">
    <source>
        <dbReference type="Pfam" id="PF26578"/>
    </source>
</evidence>
<gene>
    <name evidence="2" type="ORF">CRG98_024988</name>
</gene>